<protein>
    <submittedName>
        <fullName evidence="2">Uncharacterized protein</fullName>
    </submittedName>
</protein>
<feature type="compositionally biased region" description="Polar residues" evidence="1">
    <location>
        <begin position="13"/>
        <end position="46"/>
    </location>
</feature>
<dbReference type="Proteomes" id="UP000019471">
    <property type="component" value="Unassembled WGS sequence"/>
</dbReference>
<feature type="region of interest" description="Disordered" evidence="1">
    <location>
        <begin position="104"/>
        <end position="288"/>
    </location>
</feature>
<comment type="caution">
    <text evidence="2">The sequence shown here is derived from an EMBL/GenBank/DDBJ whole genome shotgun (WGS) entry which is preliminary data.</text>
</comment>
<reference evidence="2 3" key="1">
    <citation type="submission" date="2013-03" db="EMBL/GenBank/DDBJ databases">
        <title>The Genome Sequence of Cladophialophora psammophila CBS 110553.</title>
        <authorList>
            <consortium name="The Broad Institute Genomics Platform"/>
            <person name="Cuomo C."/>
            <person name="de Hoog S."/>
            <person name="Gorbushina A."/>
            <person name="Walker B."/>
            <person name="Young S.K."/>
            <person name="Zeng Q."/>
            <person name="Gargeya S."/>
            <person name="Fitzgerald M."/>
            <person name="Haas B."/>
            <person name="Abouelleil A."/>
            <person name="Allen A.W."/>
            <person name="Alvarado L."/>
            <person name="Arachchi H.M."/>
            <person name="Berlin A.M."/>
            <person name="Chapman S.B."/>
            <person name="Gainer-Dewar J."/>
            <person name="Goldberg J."/>
            <person name="Griggs A."/>
            <person name="Gujja S."/>
            <person name="Hansen M."/>
            <person name="Howarth C."/>
            <person name="Imamovic A."/>
            <person name="Ireland A."/>
            <person name="Larimer J."/>
            <person name="McCowan C."/>
            <person name="Murphy C."/>
            <person name="Pearson M."/>
            <person name="Poon T.W."/>
            <person name="Priest M."/>
            <person name="Roberts A."/>
            <person name="Saif S."/>
            <person name="Shea T."/>
            <person name="Sisk P."/>
            <person name="Sykes S."/>
            <person name="Wortman J."/>
            <person name="Nusbaum C."/>
            <person name="Birren B."/>
        </authorList>
    </citation>
    <scope>NUCLEOTIDE SEQUENCE [LARGE SCALE GENOMIC DNA]</scope>
    <source>
        <strain evidence="2 3">CBS 110553</strain>
    </source>
</reference>
<dbReference type="RefSeq" id="XP_007740071.1">
    <property type="nucleotide sequence ID" value="XM_007741881.1"/>
</dbReference>
<name>W9Y2Q4_9EURO</name>
<evidence type="ECO:0000313" key="3">
    <source>
        <dbReference type="Proteomes" id="UP000019471"/>
    </source>
</evidence>
<feature type="compositionally biased region" description="Basic residues" evidence="1">
    <location>
        <begin position="1"/>
        <end position="10"/>
    </location>
</feature>
<dbReference type="eggNOG" id="ENOG502S1V6">
    <property type="taxonomic scope" value="Eukaryota"/>
</dbReference>
<evidence type="ECO:0000313" key="2">
    <source>
        <dbReference type="EMBL" id="EXJ76754.1"/>
    </source>
</evidence>
<dbReference type="OrthoDB" id="4160836at2759"/>
<feature type="region of interest" description="Disordered" evidence="1">
    <location>
        <begin position="1"/>
        <end position="67"/>
    </location>
</feature>
<keyword evidence="3" id="KW-1185">Reference proteome</keyword>
<feature type="compositionally biased region" description="Basic residues" evidence="1">
    <location>
        <begin position="48"/>
        <end position="58"/>
    </location>
</feature>
<dbReference type="STRING" id="1182543.W9Y2Q4"/>
<organism evidence="2 3">
    <name type="scientific">Cladophialophora psammophila CBS 110553</name>
    <dbReference type="NCBI Taxonomy" id="1182543"/>
    <lineage>
        <taxon>Eukaryota</taxon>
        <taxon>Fungi</taxon>
        <taxon>Dikarya</taxon>
        <taxon>Ascomycota</taxon>
        <taxon>Pezizomycotina</taxon>
        <taxon>Eurotiomycetes</taxon>
        <taxon>Chaetothyriomycetidae</taxon>
        <taxon>Chaetothyriales</taxon>
        <taxon>Herpotrichiellaceae</taxon>
        <taxon>Cladophialophora</taxon>
    </lineage>
</organism>
<feature type="compositionally biased region" description="Basic and acidic residues" evidence="1">
    <location>
        <begin position="169"/>
        <end position="183"/>
    </location>
</feature>
<dbReference type="AlphaFoldDB" id="W9Y2Q4"/>
<dbReference type="EMBL" id="AMGX01000001">
    <property type="protein sequence ID" value="EXJ76754.1"/>
    <property type="molecule type" value="Genomic_DNA"/>
</dbReference>
<evidence type="ECO:0000256" key="1">
    <source>
        <dbReference type="SAM" id="MobiDB-lite"/>
    </source>
</evidence>
<feature type="compositionally biased region" description="Acidic residues" evidence="1">
    <location>
        <begin position="248"/>
        <end position="269"/>
    </location>
</feature>
<sequence>MLQSPPKRRKIEPTQSQTKNGATADNGQPTTPTRASYLSPTKSSLARSHPHLITRASRRSVTEPRGKLLRDEILGRSDHILEAPKTASQVARIQSADLLVEASLTPANQNPSKGDLAELAKGSTTNIGQPTDKGSPALKERQPAKHTAWERSAPSEEPASPAILPNLVPRKETDGRPVPRSESGEPDLPPTPVELGLNPAPERPRGLALSSSPGSSKMSRRSGRWRTESRGLLTSSPLKPRAPPAVEPSDEENESMQDDVQEASESETEEAQRNNEEMTEESGRQASTLDSLYRRLQQLRKENEQLQAAIDDDNDLSEETVSMLQQSLLEDKLPRSFEFTDGGGKLLSHLTFFAPGNLQLNAQTETKAFRDRTKIIHLLKVEAPPPWPPDALSCVFEVVVDAQTAKVEHVDLKEPMGRARRTKSTKTEIYKWVNDRLEHPLHRLDVGGLIWGIGRWFNAAVERAKIFHWMDTKYNRSSAHVEHQNEDGKDQQLTQEKAIELARYLDMTENTAVDAEVTATAGGKKFRKKVMLIWTMNIDWAGGLRSDIQTTFSGIPQKAEPGLRTVFCSLIPTLGVKGAFENIWTLLHGDGDEFRFNSELKGKKKG</sequence>
<accession>W9Y2Q4</accession>
<dbReference type="HOGENOM" id="CLU_029857_1_0_1"/>
<feature type="compositionally biased region" description="Basic and acidic residues" evidence="1">
    <location>
        <begin position="138"/>
        <end position="149"/>
    </location>
</feature>
<gene>
    <name evidence="2" type="ORF">A1O5_01262</name>
</gene>
<proteinExistence type="predicted"/>
<dbReference type="GeneID" id="19185998"/>